<keyword evidence="2" id="KW-0175">Coiled coil</keyword>
<dbReference type="PANTHER" id="PTHR31471:SF100">
    <property type="entry name" value="CARBOXY-TERMINAL REGION REMORIN"/>
    <property type="match status" value="1"/>
</dbReference>
<comment type="caution">
    <text evidence="5">The sequence shown here is derived from an EMBL/GenBank/DDBJ whole genome shotgun (WGS) entry which is preliminary data.</text>
</comment>
<feature type="region of interest" description="Disordered" evidence="3">
    <location>
        <begin position="42"/>
        <end position="67"/>
    </location>
</feature>
<feature type="compositionally biased region" description="Basic and acidic residues" evidence="3">
    <location>
        <begin position="240"/>
        <end position="252"/>
    </location>
</feature>
<evidence type="ECO:0000313" key="6">
    <source>
        <dbReference type="Proteomes" id="UP001386955"/>
    </source>
</evidence>
<reference evidence="5 6" key="1">
    <citation type="submission" date="2024-01" db="EMBL/GenBank/DDBJ databases">
        <title>The genomes of 5 underutilized Papilionoideae crops provide insights into root nodulation and disease resistanc.</title>
        <authorList>
            <person name="Jiang F."/>
        </authorList>
    </citation>
    <scope>NUCLEOTIDE SEQUENCE [LARGE SCALE GENOMIC DNA]</scope>
    <source>
        <strain evidence="5">DUOXIRENSHENG_FW03</strain>
        <tissue evidence="5">Leaves</tissue>
    </source>
</reference>
<dbReference type="EMBL" id="JAYMYS010000002">
    <property type="protein sequence ID" value="KAK7406547.1"/>
    <property type="molecule type" value="Genomic_DNA"/>
</dbReference>
<evidence type="ECO:0000313" key="5">
    <source>
        <dbReference type="EMBL" id="KAK7406547.1"/>
    </source>
</evidence>
<dbReference type="Proteomes" id="UP001386955">
    <property type="component" value="Unassembled WGS sequence"/>
</dbReference>
<organism evidence="5 6">
    <name type="scientific">Psophocarpus tetragonolobus</name>
    <name type="common">Winged bean</name>
    <name type="synonym">Dolichos tetragonolobus</name>
    <dbReference type="NCBI Taxonomy" id="3891"/>
    <lineage>
        <taxon>Eukaryota</taxon>
        <taxon>Viridiplantae</taxon>
        <taxon>Streptophyta</taxon>
        <taxon>Embryophyta</taxon>
        <taxon>Tracheophyta</taxon>
        <taxon>Spermatophyta</taxon>
        <taxon>Magnoliopsida</taxon>
        <taxon>eudicotyledons</taxon>
        <taxon>Gunneridae</taxon>
        <taxon>Pentapetalae</taxon>
        <taxon>rosids</taxon>
        <taxon>fabids</taxon>
        <taxon>Fabales</taxon>
        <taxon>Fabaceae</taxon>
        <taxon>Papilionoideae</taxon>
        <taxon>50 kb inversion clade</taxon>
        <taxon>NPAAA clade</taxon>
        <taxon>indigoferoid/millettioid clade</taxon>
        <taxon>Phaseoleae</taxon>
        <taxon>Psophocarpus</taxon>
    </lineage>
</organism>
<evidence type="ECO:0000256" key="2">
    <source>
        <dbReference type="SAM" id="Coils"/>
    </source>
</evidence>
<protein>
    <recommendedName>
        <fullName evidence="4">Remorin C-terminal domain-containing protein</fullName>
    </recommendedName>
</protein>
<feature type="region of interest" description="Disordered" evidence="3">
    <location>
        <begin position="318"/>
        <end position="346"/>
    </location>
</feature>
<feature type="compositionally biased region" description="Polar residues" evidence="3">
    <location>
        <begin position="278"/>
        <end position="292"/>
    </location>
</feature>
<name>A0AAN9SVZ6_PSOTE</name>
<proteinExistence type="inferred from homology"/>
<dbReference type="PANTHER" id="PTHR31471">
    <property type="entry name" value="OS02G0116800 PROTEIN"/>
    <property type="match status" value="1"/>
</dbReference>
<dbReference type="AlphaFoldDB" id="A0AAN9SVZ6"/>
<evidence type="ECO:0000256" key="3">
    <source>
        <dbReference type="SAM" id="MobiDB-lite"/>
    </source>
</evidence>
<gene>
    <name evidence="5" type="ORF">VNO78_08174</name>
</gene>
<feature type="coiled-coil region" evidence="2">
    <location>
        <begin position="366"/>
        <end position="415"/>
    </location>
</feature>
<evidence type="ECO:0000256" key="1">
    <source>
        <dbReference type="ARBA" id="ARBA00005711"/>
    </source>
</evidence>
<sequence length="444" mass="49076">MSKVLSADIFIHWIQQRSATVLPQEAWQIKVAQKVMKKSSGSSQKLGSFLSPGAPNDREKSIGSQKGWSSERVFLQASSSSIRHGSVANMTPFNSGRTIPSKWDDAERWICSPVSGYANNKNNCYAQLQRRPKSKSGPIVPPGTGYYSNFSPTIPTRQGLVMKNFMMGGSPFSTGVLAPDAISLHHYCSHDAVFGPHCDFENSMQCSSPMLNQNSAALPSVASAPLWSELLCDPSSPNSQDEKKRNESKNEDAETSPSKCDKATQMSPPETEDDAPKSSPTWTSDQQNSLSSKLEVRDVEIDSEATIIRWSKSQVPKLSLLPGKHSRKSSSTEAKPSGLNVAESRLDSSKIQREEAKIIAWESLQKAKAEAAIRKLEMKLEKKKSSSMDKILNKLRRAQMKAEKMRNQITVEEGQQVSKTLKLLSLHKYSQLWSPRSCFSSHAP</sequence>
<feature type="compositionally biased region" description="Low complexity" evidence="3">
    <location>
        <begin position="42"/>
        <end position="51"/>
    </location>
</feature>
<evidence type="ECO:0000259" key="4">
    <source>
        <dbReference type="Pfam" id="PF03763"/>
    </source>
</evidence>
<feature type="region of interest" description="Disordered" evidence="3">
    <location>
        <begin position="229"/>
        <end position="293"/>
    </location>
</feature>
<dbReference type="InterPro" id="IPR005516">
    <property type="entry name" value="Remorin_C"/>
</dbReference>
<keyword evidence="6" id="KW-1185">Reference proteome</keyword>
<dbReference type="Pfam" id="PF03763">
    <property type="entry name" value="Remorin_C"/>
    <property type="match status" value="1"/>
</dbReference>
<feature type="domain" description="Remorin C-terminal" evidence="4">
    <location>
        <begin position="348"/>
        <end position="422"/>
    </location>
</feature>
<comment type="similarity">
    <text evidence="1">Belongs to the remorin family.</text>
</comment>
<accession>A0AAN9SVZ6</accession>